<evidence type="ECO:0000313" key="1">
    <source>
        <dbReference type="EMBL" id="MBB5849810.1"/>
    </source>
</evidence>
<name>A0A7W9N186_9MICC</name>
<dbReference type="PANTHER" id="PTHR28008">
    <property type="entry name" value="DOMAIN PROTEIN, PUTATIVE (AFU_ORTHOLOGUE AFUA_3G10980)-RELATED"/>
    <property type="match status" value="1"/>
</dbReference>
<gene>
    <name evidence="1" type="ORF">HDA33_002374</name>
</gene>
<protein>
    <submittedName>
        <fullName evidence="1">VanZ family protein</fullName>
    </submittedName>
</protein>
<organism evidence="1 2">
    <name type="scientific">Micrococcus endophyticus</name>
    <dbReference type="NCBI Taxonomy" id="455343"/>
    <lineage>
        <taxon>Bacteria</taxon>
        <taxon>Bacillati</taxon>
        <taxon>Actinomycetota</taxon>
        <taxon>Actinomycetes</taxon>
        <taxon>Micrococcales</taxon>
        <taxon>Micrococcaceae</taxon>
        <taxon>Micrococcus</taxon>
    </lineage>
</organism>
<reference evidence="1 2" key="1">
    <citation type="submission" date="2020-08" db="EMBL/GenBank/DDBJ databases">
        <title>Sequencing the genomes of 1000 actinobacteria strains.</title>
        <authorList>
            <person name="Klenk H.-P."/>
        </authorList>
    </citation>
    <scope>NUCLEOTIDE SEQUENCE [LARGE SCALE GENOMIC DNA]</scope>
    <source>
        <strain evidence="1 2">DSM 17945</strain>
    </source>
</reference>
<accession>A0A7W9N186</accession>
<comment type="caution">
    <text evidence="1">The sequence shown here is derived from an EMBL/GenBank/DDBJ whole genome shotgun (WGS) entry which is preliminary data.</text>
</comment>
<dbReference type="Proteomes" id="UP000567246">
    <property type="component" value="Unassembled WGS sequence"/>
</dbReference>
<evidence type="ECO:0000313" key="2">
    <source>
        <dbReference type="Proteomes" id="UP000567246"/>
    </source>
</evidence>
<keyword evidence="2" id="KW-1185">Reference proteome</keyword>
<dbReference type="RefSeq" id="WP_184173508.1">
    <property type="nucleotide sequence ID" value="NZ_BAABAG010000006.1"/>
</dbReference>
<dbReference type="AlphaFoldDB" id="A0A7W9N186"/>
<dbReference type="EMBL" id="JACHMW010000001">
    <property type="protein sequence ID" value="MBB5849810.1"/>
    <property type="molecule type" value="Genomic_DNA"/>
</dbReference>
<proteinExistence type="predicted"/>
<sequence>MPAFASPSAPASRRRRRALAALLAVVVVVHLVVLYLPGNDVPQTGFEVPGLDKAIHVLAFAVPTWAAVRLGSSWWWALPFAVHAPVSEAVQHAWVPLRTGDAWDMVADLAGVVLGAALAWRAVRREVEAPGEVGEVGEVGRGDRIGGSGRPGV</sequence>
<dbReference type="PANTHER" id="PTHR28008:SF1">
    <property type="entry name" value="DOMAIN PROTEIN, PUTATIVE (AFU_ORTHOLOGUE AFUA_3G10980)-RELATED"/>
    <property type="match status" value="1"/>
</dbReference>